<dbReference type="EMBL" id="QWLA01000013">
    <property type="protein sequence ID" value="RIH88113.1"/>
    <property type="molecule type" value="Genomic_DNA"/>
</dbReference>
<dbReference type="SUPFAM" id="SSF52317">
    <property type="entry name" value="Class I glutamine amidotransferase-like"/>
    <property type="match status" value="1"/>
</dbReference>
<evidence type="ECO:0000259" key="1">
    <source>
        <dbReference type="Pfam" id="PF01965"/>
    </source>
</evidence>
<accession>A0A399EWQ3</accession>
<comment type="caution">
    <text evidence="2">The sequence shown here is derived from an EMBL/GenBank/DDBJ whole genome shotgun (WGS) entry which is preliminary data.</text>
</comment>
<sequence>MLLSPGFLEAEAALALEVARLLKWEAFTLARGRTALEGAGGSVWTPRYVLGARTALDVLVVPGGPQMSKLGRDPDHQDWFAQIWEGLRAVFAGANAALMLLELGRLQHSQPLAAHPVALEALREQGFRPEAKPVLWQGKVCTTRGYLELPRAMLEWAGFSGEARAHIGL</sequence>
<evidence type="ECO:0000313" key="3">
    <source>
        <dbReference type="Proteomes" id="UP000265341"/>
    </source>
</evidence>
<protein>
    <submittedName>
        <fullName evidence="2">DJ-1/PfpI family protein</fullName>
    </submittedName>
</protein>
<dbReference type="Gene3D" id="3.40.50.880">
    <property type="match status" value="1"/>
</dbReference>
<gene>
    <name evidence="2" type="ORF">Mrose_01017</name>
</gene>
<dbReference type="Proteomes" id="UP000265341">
    <property type="component" value="Unassembled WGS sequence"/>
</dbReference>
<dbReference type="Pfam" id="PF01965">
    <property type="entry name" value="DJ-1_PfpI"/>
    <property type="match status" value="1"/>
</dbReference>
<keyword evidence="3" id="KW-1185">Reference proteome</keyword>
<name>A0A399EWQ3_9DEIN</name>
<evidence type="ECO:0000313" key="2">
    <source>
        <dbReference type="EMBL" id="RIH88113.1"/>
    </source>
</evidence>
<feature type="domain" description="DJ-1/PfpI" evidence="1">
    <location>
        <begin position="2"/>
        <end position="153"/>
    </location>
</feature>
<dbReference type="InterPro" id="IPR029062">
    <property type="entry name" value="Class_I_gatase-like"/>
</dbReference>
<reference evidence="2 3" key="1">
    <citation type="submission" date="2018-08" db="EMBL/GenBank/DDBJ databases">
        <title>Meiothermus roseus NBRC 110900 genome sequencing project.</title>
        <authorList>
            <person name="Da Costa M.S."/>
            <person name="Albuquerque L."/>
            <person name="Raposo P."/>
            <person name="Froufe H.J.C."/>
            <person name="Barroso C.S."/>
            <person name="Egas C."/>
        </authorList>
    </citation>
    <scope>NUCLEOTIDE SEQUENCE [LARGE SCALE GENOMIC DNA]</scope>
    <source>
        <strain evidence="2 3">NBRC 110900</strain>
    </source>
</reference>
<dbReference type="AlphaFoldDB" id="A0A399EWQ3"/>
<organism evidence="2 3">
    <name type="scientific">Calidithermus roseus</name>
    <dbReference type="NCBI Taxonomy" id="1644118"/>
    <lineage>
        <taxon>Bacteria</taxon>
        <taxon>Thermotogati</taxon>
        <taxon>Deinococcota</taxon>
        <taxon>Deinococci</taxon>
        <taxon>Thermales</taxon>
        <taxon>Thermaceae</taxon>
        <taxon>Calidithermus</taxon>
    </lineage>
</organism>
<dbReference type="InterPro" id="IPR002818">
    <property type="entry name" value="DJ-1/PfpI"/>
</dbReference>
<proteinExistence type="predicted"/>